<dbReference type="PROSITE" id="PS51186">
    <property type="entry name" value="GNAT"/>
    <property type="match status" value="1"/>
</dbReference>
<gene>
    <name evidence="2" type="ordered locus">CHU_2998</name>
</gene>
<keyword evidence="3" id="KW-1185">Reference proteome</keyword>
<dbReference type="OrthoDB" id="1342666at2"/>
<dbReference type="KEGG" id="chu:CHU_2998"/>
<name>A0A6N4SV86_CYTH3</name>
<dbReference type="Pfam" id="PF00583">
    <property type="entry name" value="Acetyltransf_1"/>
    <property type="match status" value="1"/>
</dbReference>
<dbReference type="AlphaFoldDB" id="A0A6N4SV86"/>
<dbReference type="Proteomes" id="UP000001822">
    <property type="component" value="Chromosome"/>
</dbReference>
<accession>A0A6N4SV86</accession>
<reference evidence="2 3" key="1">
    <citation type="journal article" date="2007" name="Appl. Environ. Microbiol.">
        <title>Genome sequence of the cellulolytic gliding bacterium Cytophaga hutchinsonii.</title>
        <authorList>
            <person name="Xie G."/>
            <person name="Bruce D.C."/>
            <person name="Challacombe J.F."/>
            <person name="Chertkov O."/>
            <person name="Detter J.C."/>
            <person name="Gilna P."/>
            <person name="Han C.S."/>
            <person name="Lucas S."/>
            <person name="Misra M."/>
            <person name="Myers G.L."/>
            <person name="Richardson P."/>
            <person name="Tapia R."/>
            <person name="Thayer N."/>
            <person name="Thompson L.S."/>
            <person name="Brettin T.S."/>
            <person name="Henrissat B."/>
            <person name="Wilson D.B."/>
            <person name="McBride M.J."/>
        </authorList>
    </citation>
    <scope>NUCLEOTIDE SEQUENCE [LARGE SCALE GENOMIC DNA]</scope>
    <source>
        <strain evidence="3">ATCC 33406 / DSM 1761 / CIP 103989 / NBRC 15051 / NCIMB 9469 / D465</strain>
    </source>
</reference>
<dbReference type="InterPro" id="IPR016181">
    <property type="entry name" value="Acyl_CoA_acyltransferase"/>
</dbReference>
<feature type="domain" description="N-acetyltransferase" evidence="1">
    <location>
        <begin position="101"/>
        <end position="235"/>
    </location>
</feature>
<dbReference type="GO" id="GO:0016747">
    <property type="term" value="F:acyltransferase activity, transferring groups other than amino-acyl groups"/>
    <property type="evidence" value="ECO:0007669"/>
    <property type="project" value="InterPro"/>
</dbReference>
<dbReference type="PANTHER" id="PTHR43617">
    <property type="entry name" value="L-AMINO ACID N-ACETYLTRANSFERASE"/>
    <property type="match status" value="1"/>
</dbReference>
<protein>
    <submittedName>
        <fullName evidence="2">Acetyltransferase, GNAT family</fullName>
    </submittedName>
</protein>
<proteinExistence type="predicted"/>
<evidence type="ECO:0000313" key="2">
    <source>
        <dbReference type="EMBL" id="ABG60239.1"/>
    </source>
</evidence>
<sequence length="235" mass="26466">MNNIQPLSWDSTFFNRNIGQAHVTNAEEADALKIAFDTGSFDLMYVTAASEAIQNKLYDVFNQPPVEHKRTYELAAWSNPEKKPIHNIVEIDQVTQALIQLTFESGIESRFYKDTNFDKSDFEKLYIAWIEKSVKHELADHVFGVFLSNQLAGFVTLAFKQDAAQIGLIAVEKAFRGKGIAKALIEHCVVNAFESGNMPVKIVTQAHNIAACSLYESMGFTETSSVPLFHIWKNR</sequence>
<dbReference type="InterPro" id="IPR000182">
    <property type="entry name" value="GNAT_dom"/>
</dbReference>
<evidence type="ECO:0000259" key="1">
    <source>
        <dbReference type="PROSITE" id="PS51186"/>
    </source>
</evidence>
<organism evidence="2 3">
    <name type="scientific">Cytophaga hutchinsonii (strain ATCC 33406 / DSM 1761 / CIP 103989 / NBRC 15051 / NCIMB 9469 / D465)</name>
    <dbReference type="NCBI Taxonomy" id="269798"/>
    <lineage>
        <taxon>Bacteria</taxon>
        <taxon>Pseudomonadati</taxon>
        <taxon>Bacteroidota</taxon>
        <taxon>Cytophagia</taxon>
        <taxon>Cytophagales</taxon>
        <taxon>Cytophagaceae</taxon>
        <taxon>Cytophaga</taxon>
    </lineage>
</organism>
<dbReference type="RefSeq" id="WP_011586349.1">
    <property type="nucleotide sequence ID" value="NC_008255.1"/>
</dbReference>
<dbReference type="InterPro" id="IPR050276">
    <property type="entry name" value="MshD_Acetyltransferase"/>
</dbReference>
<evidence type="ECO:0000313" key="3">
    <source>
        <dbReference type="Proteomes" id="UP000001822"/>
    </source>
</evidence>
<dbReference type="Gene3D" id="3.40.630.30">
    <property type="match status" value="1"/>
</dbReference>
<dbReference type="SUPFAM" id="SSF55729">
    <property type="entry name" value="Acyl-CoA N-acyltransferases (Nat)"/>
    <property type="match status" value="1"/>
</dbReference>
<dbReference type="EMBL" id="CP000383">
    <property type="protein sequence ID" value="ABG60239.1"/>
    <property type="molecule type" value="Genomic_DNA"/>
</dbReference>
<dbReference type="CDD" id="cd04301">
    <property type="entry name" value="NAT_SF"/>
    <property type="match status" value="1"/>
</dbReference>